<gene>
    <name evidence="5" type="ORF">BB560_000305</name>
</gene>
<keyword evidence="6" id="KW-1185">Reference proteome</keyword>
<evidence type="ECO:0000256" key="3">
    <source>
        <dbReference type="ARBA" id="ARBA00022741"/>
    </source>
</evidence>
<dbReference type="OrthoDB" id="775260at2759"/>
<dbReference type="HAMAP" id="MF_00185">
    <property type="entry name" value="IPP_trans"/>
    <property type="match status" value="1"/>
</dbReference>
<dbReference type="EMBL" id="MBFS01000029">
    <property type="protein sequence ID" value="PVV05177.1"/>
    <property type="molecule type" value="Genomic_DNA"/>
</dbReference>
<name>A0A2T9ZKX0_9FUNG</name>
<evidence type="ECO:0000256" key="1">
    <source>
        <dbReference type="ARBA" id="ARBA00005842"/>
    </source>
</evidence>
<keyword evidence="4" id="KW-0067">ATP-binding</keyword>
<dbReference type="GO" id="GO:0005739">
    <property type="term" value="C:mitochondrion"/>
    <property type="evidence" value="ECO:0007669"/>
    <property type="project" value="TreeGrafter"/>
</dbReference>
<dbReference type="InterPro" id="IPR039657">
    <property type="entry name" value="Dimethylallyltransferase"/>
</dbReference>
<dbReference type="SUPFAM" id="SSF52540">
    <property type="entry name" value="P-loop containing nucleoside triphosphate hydrolases"/>
    <property type="match status" value="1"/>
</dbReference>
<keyword evidence="3" id="KW-0547">Nucleotide-binding</keyword>
<dbReference type="InterPro" id="IPR027417">
    <property type="entry name" value="P-loop_NTPase"/>
</dbReference>
<organism evidence="5 6">
    <name type="scientific">Smittium megazygosporum</name>
    <dbReference type="NCBI Taxonomy" id="133381"/>
    <lineage>
        <taxon>Eukaryota</taxon>
        <taxon>Fungi</taxon>
        <taxon>Fungi incertae sedis</taxon>
        <taxon>Zoopagomycota</taxon>
        <taxon>Kickxellomycotina</taxon>
        <taxon>Harpellomycetes</taxon>
        <taxon>Harpellales</taxon>
        <taxon>Legeriomycetaceae</taxon>
        <taxon>Smittium</taxon>
    </lineage>
</organism>
<dbReference type="PANTHER" id="PTHR11088">
    <property type="entry name" value="TRNA DIMETHYLALLYLTRANSFERASE"/>
    <property type="match status" value="1"/>
</dbReference>
<dbReference type="PANTHER" id="PTHR11088:SF89">
    <property type="entry name" value="TRNA DIMETHYLALLYLTRANSFERASE"/>
    <property type="match status" value="1"/>
</dbReference>
<dbReference type="Gene3D" id="3.40.50.300">
    <property type="entry name" value="P-loop containing nucleotide triphosphate hydrolases"/>
    <property type="match status" value="1"/>
</dbReference>
<keyword evidence="2" id="KW-0808">Transferase</keyword>
<dbReference type="GO" id="GO:0006400">
    <property type="term" value="P:tRNA modification"/>
    <property type="evidence" value="ECO:0007669"/>
    <property type="project" value="TreeGrafter"/>
</dbReference>
<dbReference type="GO" id="GO:0052381">
    <property type="term" value="F:tRNA dimethylallyltransferase activity"/>
    <property type="evidence" value="ECO:0007669"/>
    <property type="project" value="InterPro"/>
</dbReference>
<comment type="caution">
    <text evidence="5">The sequence shown here is derived from an EMBL/GenBank/DDBJ whole genome shotgun (WGS) entry which is preliminary data.</text>
</comment>
<dbReference type="STRING" id="133381.A0A2T9ZKX0"/>
<evidence type="ECO:0000313" key="5">
    <source>
        <dbReference type="EMBL" id="PVV05177.1"/>
    </source>
</evidence>
<evidence type="ECO:0000256" key="4">
    <source>
        <dbReference type="ARBA" id="ARBA00022840"/>
    </source>
</evidence>
<dbReference type="Pfam" id="PF01715">
    <property type="entry name" value="IPPT"/>
    <property type="match status" value="1"/>
</dbReference>
<comment type="similarity">
    <text evidence="1">Belongs to the IPP transferase family.</text>
</comment>
<proteinExistence type="inferred from homology"/>
<dbReference type="InterPro" id="IPR018022">
    <property type="entry name" value="IPT"/>
</dbReference>
<accession>A0A2T9ZKX0</accession>
<dbReference type="AlphaFoldDB" id="A0A2T9ZKX0"/>
<reference evidence="5 6" key="1">
    <citation type="journal article" date="2018" name="MBio">
        <title>Comparative Genomics Reveals the Core Gene Toolbox for the Fungus-Insect Symbiosis.</title>
        <authorList>
            <person name="Wang Y."/>
            <person name="Stata M."/>
            <person name="Wang W."/>
            <person name="Stajich J.E."/>
            <person name="White M.M."/>
            <person name="Moncalvo J.M."/>
        </authorList>
    </citation>
    <scope>NUCLEOTIDE SEQUENCE [LARGE SCALE GENOMIC DNA]</scope>
    <source>
        <strain evidence="5 6">SC-DP-2</strain>
    </source>
</reference>
<evidence type="ECO:0000256" key="2">
    <source>
        <dbReference type="ARBA" id="ARBA00022679"/>
    </source>
</evidence>
<evidence type="ECO:0000313" key="6">
    <source>
        <dbReference type="Proteomes" id="UP000245609"/>
    </source>
</evidence>
<dbReference type="GO" id="GO:0005524">
    <property type="term" value="F:ATP binding"/>
    <property type="evidence" value="ECO:0007669"/>
    <property type="project" value="UniProtKB-KW"/>
</dbReference>
<dbReference type="Gene3D" id="1.10.20.140">
    <property type="match status" value="1"/>
</dbReference>
<sequence>MNNVKSIVAIIGTTGVGKSNLGIELAKAINGEVINADSLQVYKGYDIITNKVSKKEMDGVDHHLIDFLDLDKQYTVQDFEQDCLKKIQEIWNLNKVPILVGGTNYYIQSVLFKKALITKESRDDFNLKDSNSAEKYLSYGENTNGGILASFLKDKQPESYSNKELLELLKKVDPVMGSRWHPNNRRKIIRSLEVFYQTGKRHSDWILESESAERFREFKEYLEKKKLSSETEDDLEKLKNIAIESMKTNTKRYAKKQVSWILNKFLPVINESQFLNPKPGLFILNASDLTKWDEKVKETAINISKQYISGDKLPEMQNVSDVANEIWSRIKKRKNLEGMIKIKCEVCSKIASETKNGTPKLVLVNESEYQNHLRSKHHLKNLKWRKNREIALKYKDKKSNNAQGSVE</sequence>
<dbReference type="Proteomes" id="UP000245609">
    <property type="component" value="Unassembled WGS sequence"/>
</dbReference>
<dbReference type="Gene3D" id="3.30.160.60">
    <property type="entry name" value="Classic Zinc Finger"/>
    <property type="match status" value="1"/>
</dbReference>
<protein>
    <submittedName>
        <fullName evidence="5">Uncharacterized protein</fullName>
    </submittedName>
</protein>